<dbReference type="PANTHER" id="PTHR12526:SF637">
    <property type="entry name" value="GLYCOSYLTRANSFERASE EPSF-RELATED"/>
    <property type="match status" value="1"/>
</dbReference>
<dbReference type="GO" id="GO:0016740">
    <property type="term" value="F:transferase activity"/>
    <property type="evidence" value="ECO:0007669"/>
    <property type="project" value="UniProtKB-KW"/>
</dbReference>
<dbReference type="OrthoDB" id="9768685at2"/>
<gene>
    <name evidence="1" type="ORF">CA2015_0657</name>
</gene>
<dbReference type="KEGG" id="camu:CA2015_0657"/>
<proteinExistence type="predicted"/>
<dbReference type="PANTHER" id="PTHR12526">
    <property type="entry name" value="GLYCOSYLTRANSFERASE"/>
    <property type="match status" value="1"/>
</dbReference>
<dbReference type="EMBL" id="CP012040">
    <property type="protein sequence ID" value="AKP50121.1"/>
    <property type="molecule type" value="Genomic_DNA"/>
</dbReference>
<evidence type="ECO:0000313" key="2">
    <source>
        <dbReference type="Proteomes" id="UP000036520"/>
    </source>
</evidence>
<dbReference type="RefSeq" id="WP_048640592.1">
    <property type="nucleotide sequence ID" value="NZ_CAXBGM010000039.1"/>
</dbReference>
<organism evidence="1 2">
    <name type="scientific">Cyclobacterium amurskyense</name>
    <dbReference type="NCBI Taxonomy" id="320787"/>
    <lineage>
        <taxon>Bacteria</taxon>
        <taxon>Pseudomonadati</taxon>
        <taxon>Bacteroidota</taxon>
        <taxon>Cytophagia</taxon>
        <taxon>Cytophagales</taxon>
        <taxon>Cyclobacteriaceae</taxon>
        <taxon>Cyclobacterium</taxon>
    </lineage>
</organism>
<accession>A0A0H4P6Q4</accession>
<protein>
    <submittedName>
        <fullName evidence="1">Glycosyl transferase, group 1 family protein</fullName>
    </submittedName>
</protein>
<dbReference type="PATRIC" id="fig|320787.5.peg.737"/>
<name>A0A0H4P6Q4_9BACT</name>
<dbReference type="STRING" id="320787.CA2015_0657"/>
<reference evidence="1 2" key="1">
    <citation type="submission" date="2015-07" db="EMBL/GenBank/DDBJ databases">
        <authorList>
            <person name="Kim K.M."/>
        </authorList>
    </citation>
    <scope>NUCLEOTIDE SEQUENCE [LARGE SCALE GENOMIC DNA]</scope>
    <source>
        <strain evidence="1 2">KCTC 12363</strain>
    </source>
</reference>
<dbReference type="SUPFAM" id="SSF53756">
    <property type="entry name" value="UDP-Glycosyltransferase/glycogen phosphorylase"/>
    <property type="match status" value="1"/>
</dbReference>
<dbReference type="Pfam" id="PF13692">
    <property type="entry name" value="Glyco_trans_1_4"/>
    <property type="match status" value="1"/>
</dbReference>
<keyword evidence="2" id="KW-1185">Reference proteome</keyword>
<sequence>MDQVDSKKLIVNSDQGFESKNKKRVVHLQYGSSPSGNYVLRYHEAFMERGLDSCVLSLHSNVIGDPKIQRIGKKGVLIRKVNQRIQDFYTRNIDKDAGGFALSLFGSDVTSHDWVKNADVIYVHWILGGFLSIDGLEKIAKLGKPMIMVMHDMWTITGGCFHSFDCQKFLSHCQNCPMFPGDKEKDLSYTQFEEKFKFYHNYDNLSFVAPSKWLFNLAKKGTLLKDKPVFRIPNPLDTDLFKPFEKKVAKKILNIDQYQYVISFGANKITSPYKGWTYLMDALKDLKQRQPNLNICLLIFGSGPNKEIQDSIPFPCKFMGFITDDYTTNLVYNASDVFVAPSLADNLPTTILESLACGTPVVGFDVGGIPDMIDHLKNGYLAKYKDAIDLSHGLNYCLSNNLGGYLLPDFYKNVIVNQHLALMQDAIKE</sequence>
<dbReference type="Gene3D" id="3.40.50.2000">
    <property type="entry name" value="Glycogen Phosphorylase B"/>
    <property type="match status" value="2"/>
</dbReference>
<dbReference type="Proteomes" id="UP000036520">
    <property type="component" value="Chromosome"/>
</dbReference>
<dbReference type="AlphaFoldDB" id="A0A0H4P6Q4"/>
<keyword evidence="1" id="KW-0808">Transferase</keyword>
<evidence type="ECO:0000313" key="1">
    <source>
        <dbReference type="EMBL" id="AKP50121.1"/>
    </source>
</evidence>